<evidence type="ECO:0000313" key="4">
    <source>
        <dbReference type="RefSeq" id="XP_029119594.1"/>
    </source>
</evidence>
<sequence length="328" mass="36710">METCTWRGDFQAQRNCFVEAWREPCIGRGIQKIMPNNDTKPSPIKMESAGELHVSQGSFTNRLCRIVTFTSKVMPPILWQRALENKHVLGNRKLAVRIAKSQWLRIVLDQLRHYFGIFLNQFFEYSVDAIMAESHELCGSTLFVDRAILSDVDMRYPSRVAQGGYDAYNAHITAATHYAAQGAPTLYDFPGSAYGRPYRGLGKEIFVGRIPQEASADDLRQYFSRFGRVLDVYIPKDPKRTEHRGFGFVAFAEDGVADHVYCRTHQILGQEVAIDSVIAPLRRAGSSGSNMDAAAAHGGYGPMQTYGWPHRNLNFGDYGDGATGSSRP</sequence>
<protein>
    <submittedName>
        <fullName evidence="4">Uncharacterized protein LOC105041578</fullName>
    </submittedName>
</protein>
<accession>A0A8N4ID82</accession>
<dbReference type="Proteomes" id="UP000504607">
    <property type="component" value="Chromosome 3"/>
</dbReference>
<keyword evidence="3" id="KW-1185">Reference proteome</keyword>
<proteinExistence type="predicted"/>
<dbReference type="GO" id="GO:0003723">
    <property type="term" value="F:RNA binding"/>
    <property type="evidence" value="ECO:0007669"/>
    <property type="project" value="UniProtKB-UniRule"/>
</dbReference>
<dbReference type="SUPFAM" id="SSF54928">
    <property type="entry name" value="RNA-binding domain, RBD"/>
    <property type="match status" value="1"/>
</dbReference>
<dbReference type="PROSITE" id="PS50102">
    <property type="entry name" value="RRM"/>
    <property type="match status" value="1"/>
</dbReference>
<dbReference type="InterPro" id="IPR012677">
    <property type="entry name" value="Nucleotide-bd_a/b_plait_sf"/>
</dbReference>
<gene>
    <name evidence="4" type="primary">LOC105041578</name>
</gene>
<organism evidence="3 4">
    <name type="scientific">Elaeis guineensis var. tenera</name>
    <name type="common">Oil palm</name>
    <dbReference type="NCBI Taxonomy" id="51953"/>
    <lineage>
        <taxon>Eukaryota</taxon>
        <taxon>Viridiplantae</taxon>
        <taxon>Streptophyta</taxon>
        <taxon>Embryophyta</taxon>
        <taxon>Tracheophyta</taxon>
        <taxon>Spermatophyta</taxon>
        <taxon>Magnoliopsida</taxon>
        <taxon>Liliopsida</taxon>
        <taxon>Arecaceae</taxon>
        <taxon>Arecoideae</taxon>
        <taxon>Cocoseae</taxon>
        <taxon>Elaeidinae</taxon>
        <taxon>Elaeis</taxon>
    </lineage>
</organism>
<dbReference type="InterPro" id="IPR000504">
    <property type="entry name" value="RRM_dom"/>
</dbReference>
<feature type="domain" description="RRM" evidence="2">
    <location>
        <begin position="203"/>
        <end position="279"/>
    </location>
</feature>
<dbReference type="RefSeq" id="XP_029119594.1">
    <property type="nucleotide sequence ID" value="XM_029263761.1"/>
</dbReference>
<evidence type="ECO:0000313" key="3">
    <source>
        <dbReference type="Proteomes" id="UP000504607"/>
    </source>
</evidence>
<dbReference type="InterPro" id="IPR053260">
    <property type="entry name" value="hnRNP"/>
</dbReference>
<dbReference type="PANTHER" id="PTHR48035:SF2">
    <property type="entry name" value="RNA-BINDING REGION RNP-1 DOMAIN-CONTAINING PROTEIN"/>
    <property type="match status" value="1"/>
</dbReference>
<name>A0A8N4ID82_ELAGV</name>
<dbReference type="SMART" id="SM00360">
    <property type="entry name" value="RRM"/>
    <property type="match status" value="1"/>
</dbReference>
<evidence type="ECO:0000256" key="1">
    <source>
        <dbReference type="PROSITE-ProRule" id="PRU00176"/>
    </source>
</evidence>
<dbReference type="InterPro" id="IPR035979">
    <property type="entry name" value="RBD_domain_sf"/>
</dbReference>
<dbReference type="AlphaFoldDB" id="A0A8N4ID82"/>
<dbReference type="Gene3D" id="3.30.70.330">
    <property type="match status" value="1"/>
</dbReference>
<dbReference type="PANTHER" id="PTHR48035">
    <property type="entry name" value="HETEROGENEOUS NUCLEAR RIBONUCLEOPROTEIN 1"/>
    <property type="match status" value="1"/>
</dbReference>
<evidence type="ECO:0000259" key="2">
    <source>
        <dbReference type="PROSITE" id="PS50102"/>
    </source>
</evidence>
<keyword evidence="1" id="KW-0694">RNA-binding</keyword>
<dbReference type="Pfam" id="PF00076">
    <property type="entry name" value="RRM_1"/>
    <property type="match status" value="1"/>
</dbReference>
<dbReference type="OrthoDB" id="1875751at2759"/>
<reference evidence="4" key="1">
    <citation type="submission" date="2025-08" db="UniProtKB">
        <authorList>
            <consortium name="RefSeq"/>
        </authorList>
    </citation>
    <scope>IDENTIFICATION</scope>
</reference>